<evidence type="ECO:0000313" key="3">
    <source>
        <dbReference type="Proteomes" id="UP000586827"/>
    </source>
</evidence>
<sequence length="235" mass="26232">MVSPLECGPADDRPKFTNVMGRAGVRNATDNEAIRWLVDNPTALLDVKFLAEQIGGAAEDLLKALPKKGQRRRLADHFWCDVVGALAWVLAEIDGAIEKLRNKAIDWLVDEVWKSFRCSRDADWGGTPNGRRQPGPSRAERDRDESVADTVLKEAIKSLLQKVCDGLWAKQITFDALILKLRLLAIWLCPDVLAHRLVWEHCWVPLTRGWTEAYVLELLEGVFPGFGVGPEGEGP</sequence>
<evidence type="ECO:0000313" key="2">
    <source>
        <dbReference type="EMBL" id="NNH72464.1"/>
    </source>
</evidence>
<accession>A0A849C1G9</accession>
<comment type="caution">
    <text evidence="2">The sequence shown here is derived from an EMBL/GenBank/DDBJ whole genome shotgun (WGS) entry which is preliminary data.</text>
</comment>
<proteinExistence type="predicted"/>
<gene>
    <name evidence="2" type="ORF">HLB23_21820</name>
</gene>
<dbReference type="AlphaFoldDB" id="A0A849C1G9"/>
<dbReference type="RefSeq" id="WP_157552057.1">
    <property type="nucleotide sequence ID" value="NZ_JABELX010000007.1"/>
</dbReference>
<name>A0A849C1G9_9NOCA</name>
<protein>
    <submittedName>
        <fullName evidence="2">Uncharacterized protein</fullName>
    </submittedName>
</protein>
<feature type="region of interest" description="Disordered" evidence="1">
    <location>
        <begin position="124"/>
        <end position="144"/>
    </location>
</feature>
<dbReference type="EMBL" id="JABELX010000007">
    <property type="protein sequence ID" value="NNH72464.1"/>
    <property type="molecule type" value="Genomic_DNA"/>
</dbReference>
<reference evidence="2 3" key="1">
    <citation type="submission" date="2020-05" db="EMBL/GenBank/DDBJ databases">
        <title>MicrobeNet Type strains.</title>
        <authorList>
            <person name="Nicholson A.C."/>
        </authorList>
    </citation>
    <scope>NUCLEOTIDE SEQUENCE [LARGE SCALE GENOMIC DNA]</scope>
    <source>
        <strain evidence="2 3">JCM 3224</strain>
    </source>
</reference>
<evidence type="ECO:0000256" key="1">
    <source>
        <dbReference type="SAM" id="MobiDB-lite"/>
    </source>
</evidence>
<dbReference type="Proteomes" id="UP000586827">
    <property type="component" value="Unassembled WGS sequence"/>
</dbReference>
<keyword evidence="3" id="KW-1185">Reference proteome</keyword>
<organism evidence="2 3">
    <name type="scientific">Nocardia uniformis</name>
    <dbReference type="NCBI Taxonomy" id="53432"/>
    <lineage>
        <taxon>Bacteria</taxon>
        <taxon>Bacillati</taxon>
        <taxon>Actinomycetota</taxon>
        <taxon>Actinomycetes</taxon>
        <taxon>Mycobacteriales</taxon>
        <taxon>Nocardiaceae</taxon>
        <taxon>Nocardia</taxon>
    </lineage>
</organism>